<proteinExistence type="predicted"/>
<keyword evidence="2" id="KW-1185">Reference proteome</keyword>
<dbReference type="Proteomes" id="UP000054485">
    <property type="component" value="Unassembled WGS sequence"/>
</dbReference>
<reference evidence="1 2" key="1">
    <citation type="submission" date="2014-04" db="EMBL/GenBank/DDBJ databases">
        <authorList>
            <consortium name="DOE Joint Genome Institute"/>
            <person name="Kuo A."/>
            <person name="Ruytinx J."/>
            <person name="Rineau F."/>
            <person name="Colpaert J."/>
            <person name="Kohler A."/>
            <person name="Nagy L.G."/>
            <person name="Floudas D."/>
            <person name="Copeland A."/>
            <person name="Barry K.W."/>
            <person name="Cichocki N."/>
            <person name="Veneault-Fourrey C."/>
            <person name="LaButti K."/>
            <person name="Lindquist E.A."/>
            <person name="Lipzen A."/>
            <person name="Lundell T."/>
            <person name="Morin E."/>
            <person name="Murat C."/>
            <person name="Sun H."/>
            <person name="Tunlid A."/>
            <person name="Henrissat B."/>
            <person name="Grigoriev I.V."/>
            <person name="Hibbett D.S."/>
            <person name="Martin F."/>
            <person name="Nordberg H.P."/>
            <person name="Cantor M.N."/>
            <person name="Hua S.X."/>
        </authorList>
    </citation>
    <scope>NUCLEOTIDE SEQUENCE [LARGE SCALE GENOMIC DNA]</scope>
    <source>
        <strain evidence="1 2">UH-Slu-Lm8-n1</strain>
    </source>
</reference>
<evidence type="ECO:0000313" key="2">
    <source>
        <dbReference type="Proteomes" id="UP000054485"/>
    </source>
</evidence>
<gene>
    <name evidence="1" type="ORF">CY34DRAFT_110643</name>
</gene>
<dbReference type="HOGENOM" id="CLU_1038919_0_0_1"/>
<dbReference type="AlphaFoldDB" id="A0A0C9ZVL1"/>
<name>A0A0C9ZVL1_9AGAM</name>
<organism evidence="1 2">
    <name type="scientific">Suillus luteus UH-Slu-Lm8-n1</name>
    <dbReference type="NCBI Taxonomy" id="930992"/>
    <lineage>
        <taxon>Eukaryota</taxon>
        <taxon>Fungi</taxon>
        <taxon>Dikarya</taxon>
        <taxon>Basidiomycota</taxon>
        <taxon>Agaricomycotina</taxon>
        <taxon>Agaricomycetes</taxon>
        <taxon>Agaricomycetidae</taxon>
        <taxon>Boletales</taxon>
        <taxon>Suillineae</taxon>
        <taxon>Suillaceae</taxon>
        <taxon>Suillus</taxon>
    </lineage>
</organism>
<evidence type="ECO:0000313" key="1">
    <source>
        <dbReference type="EMBL" id="KIK33431.1"/>
    </source>
</evidence>
<dbReference type="EMBL" id="KN835945">
    <property type="protein sequence ID" value="KIK33431.1"/>
    <property type="molecule type" value="Genomic_DNA"/>
</dbReference>
<dbReference type="InParanoid" id="A0A0C9ZVL1"/>
<protein>
    <submittedName>
        <fullName evidence="1">Uncharacterized protein</fullName>
    </submittedName>
</protein>
<sequence>MPAYPEIFHVARALQRASTELTIFAHELGETVVIAYPVNRATGERIISHNLKDWTRRRSVAWECFCRLLTDHCTPVRFETNRYGHAMAYCHQSPSECGFSLNLSEARETALYESVYTDVLTRVYLNHSQHVDLRDLVLRVHHDRLAAMPGGRAELFPYFEGYCGSPNSALALSQQRGAVRNVASYHRRVSAANLSQQCITHYLRRRPAPLVDELASLSLTEQRVLNSLVDGKGITEYEHIGLLEFCGGCQRMFAASALRAHILTCSQN</sequence>
<accession>A0A0C9ZVL1</accession>
<dbReference type="OrthoDB" id="2678855at2759"/>
<reference evidence="2" key="2">
    <citation type="submission" date="2015-01" db="EMBL/GenBank/DDBJ databases">
        <title>Evolutionary Origins and Diversification of the Mycorrhizal Mutualists.</title>
        <authorList>
            <consortium name="DOE Joint Genome Institute"/>
            <consortium name="Mycorrhizal Genomics Consortium"/>
            <person name="Kohler A."/>
            <person name="Kuo A."/>
            <person name="Nagy L.G."/>
            <person name="Floudas D."/>
            <person name="Copeland A."/>
            <person name="Barry K.W."/>
            <person name="Cichocki N."/>
            <person name="Veneault-Fourrey C."/>
            <person name="LaButti K."/>
            <person name="Lindquist E.A."/>
            <person name="Lipzen A."/>
            <person name="Lundell T."/>
            <person name="Morin E."/>
            <person name="Murat C."/>
            <person name="Riley R."/>
            <person name="Ohm R."/>
            <person name="Sun H."/>
            <person name="Tunlid A."/>
            <person name="Henrissat B."/>
            <person name="Grigoriev I.V."/>
            <person name="Hibbett D.S."/>
            <person name="Martin F."/>
        </authorList>
    </citation>
    <scope>NUCLEOTIDE SEQUENCE [LARGE SCALE GENOMIC DNA]</scope>
    <source>
        <strain evidence="2">UH-Slu-Lm8-n1</strain>
    </source>
</reference>